<protein>
    <recommendedName>
        <fullName evidence="3">BRISC and BRCA1-A complex member 2</fullName>
    </recommendedName>
    <alternativeName>
        <fullName evidence="16">BRCA1-A complex subunit BRE</fullName>
    </alternativeName>
    <alternativeName>
        <fullName evidence="17">BRCA1/BRCA2-containing complex subunit 45</fullName>
    </alternativeName>
</protein>
<keyword evidence="4" id="KW-0963">Cytoplasm</keyword>
<dbReference type="Pfam" id="PF06113">
    <property type="entry name" value="BRE"/>
    <property type="match status" value="1"/>
</dbReference>
<evidence type="ECO:0000256" key="14">
    <source>
        <dbReference type="ARBA" id="ARBA00023306"/>
    </source>
</evidence>
<evidence type="ECO:0000256" key="5">
    <source>
        <dbReference type="ARBA" id="ARBA00022618"/>
    </source>
</evidence>
<evidence type="ECO:0000256" key="15">
    <source>
        <dbReference type="ARBA" id="ARBA00025766"/>
    </source>
</evidence>
<evidence type="ECO:0000256" key="9">
    <source>
        <dbReference type="ARBA" id="ARBA00022776"/>
    </source>
</evidence>
<keyword evidence="19" id="KW-1185">Reference proteome</keyword>
<evidence type="ECO:0000256" key="7">
    <source>
        <dbReference type="ARBA" id="ARBA00022737"/>
    </source>
</evidence>
<dbReference type="InterPro" id="IPR010358">
    <property type="entry name" value="BRE"/>
</dbReference>
<evidence type="ECO:0000313" key="19">
    <source>
        <dbReference type="Proteomes" id="UP001412067"/>
    </source>
</evidence>
<dbReference type="EMBL" id="JBBWWR010000020">
    <property type="protein sequence ID" value="KAK8939862.1"/>
    <property type="molecule type" value="Genomic_DNA"/>
</dbReference>
<evidence type="ECO:0000256" key="3">
    <source>
        <dbReference type="ARBA" id="ARBA00019438"/>
    </source>
</evidence>
<organism evidence="18 19">
    <name type="scientific">Platanthera guangdongensis</name>
    <dbReference type="NCBI Taxonomy" id="2320717"/>
    <lineage>
        <taxon>Eukaryota</taxon>
        <taxon>Viridiplantae</taxon>
        <taxon>Streptophyta</taxon>
        <taxon>Embryophyta</taxon>
        <taxon>Tracheophyta</taxon>
        <taxon>Spermatophyta</taxon>
        <taxon>Magnoliopsida</taxon>
        <taxon>Liliopsida</taxon>
        <taxon>Asparagales</taxon>
        <taxon>Orchidaceae</taxon>
        <taxon>Orchidoideae</taxon>
        <taxon>Orchideae</taxon>
        <taxon>Orchidinae</taxon>
        <taxon>Platanthera</taxon>
    </lineage>
</organism>
<evidence type="ECO:0000256" key="16">
    <source>
        <dbReference type="ARBA" id="ARBA00032491"/>
    </source>
</evidence>
<evidence type="ECO:0000256" key="2">
    <source>
        <dbReference type="ARBA" id="ARBA00004496"/>
    </source>
</evidence>
<evidence type="ECO:0000313" key="18">
    <source>
        <dbReference type="EMBL" id="KAK8939862.1"/>
    </source>
</evidence>
<evidence type="ECO:0000256" key="10">
    <source>
        <dbReference type="ARBA" id="ARBA00022786"/>
    </source>
</evidence>
<comment type="similarity">
    <text evidence="15">Belongs to the BABAM2 family.</text>
</comment>
<evidence type="ECO:0000256" key="8">
    <source>
        <dbReference type="ARBA" id="ARBA00022763"/>
    </source>
</evidence>
<evidence type="ECO:0000256" key="12">
    <source>
        <dbReference type="ARBA" id="ARBA00023204"/>
    </source>
</evidence>
<comment type="caution">
    <text evidence="18">The sequence shown here is derived from an EMBL/GenBank/DDBJ whole genome shotgun (WGS) entry which is preliminary data.</text>
</comment>
<comment type="subcellular location">
    <subcellularLocation>
        <location evidence="2">Cytoplasm</location>
    </subcellularLocation>
    <subcellularLocation>
        <location evidence="1">Nucleus</location>
    </subcellularLocation>
</comment>
<evidence type="ECO:0000256" key="13">
    <source>
        <dbReference type="ARBA" id="ARBA00023242"/>
    </source>
</evidence>
<keyword evidence="5" id="KW-0132">Cell division</keyword>
<evidence type="ECO:0000256" key="6">
    <source>
        <dbReference type="ARBA" id="ARBA00022703"/>
    </source>
</evidence>
<dbReference type="PANTHER" id="PTHR15189:SF7">
    <property type="entry name" value="BRISC AND BRCA1-A COMPLEX MEMBER 2"/>
    <property type="match status" value="1"/>
</dbReference>
<keyword evidence="8" id="KW-0227">DNA damage</keyword>
<sequence>MEGGGGCSKRSFLGRFSRRAGGWRRNKRRRRFICLPTFRRRLPQTKQRNAEPNRALGANLFSNTYPSAQPSMYKKAMPPQRASPFTMTCTISPNKKFKRYKINEFYDLQIQATHLSNVPQRIAEGSMKLKQTVNKAAGLDENAWSRGYSCVSQFIVVSFHQKNPGFFNLLVRRYARSRVLLQPWLQSHLFRRLSPLRSSISLSIPIYLSGYQDMLYFLLRFSSSNLREVIYNAFFPFSAPDIVFSPEDEEFRPLLPPIDGEGEDESQARLMRSSLWNWNSKDPSMLFNLVHELRGLYVQYQRKRVGQVDDTRLKFEMSTIFSREEEEKDRSTEGVAGRGAGSTAGAGLAVGEATGSTAGAATGAATGVGLGLNIKMNKKQPKIERAPVSKRPVRAPVPKMHLYGYMPNIGVSVLRS</sequence>
<keyword evidence="13" id="KW-0539">Nucleus</keyword>
<keyword evidence="9" id="KW-0498">Mitosis</keyword>
<keyword evidence="6" id="KW-0053">Apoptosis</keyword>
<keyword evidence="10" id="KW-0833">Ubl conjugation pathway</keyword>
<dbReference type="Proteomes" id="UP001412067">
    <property type="component" value="Unassembled WGS sequence"/>
</dbReference>
<dbReference type="PANTHER" id="PTHR15189">
    <property type="entry name" value="BRISC AND BRCA1-A COMPLEX MEMBER 2"/>
    <property type="match status" value="1"/>
</dbReference>
<reference evidence="18 19" key="1">
    <citation type="journal article" date="2022" name="Nat. Plants">
        <title>Genomes of leafy and leafless Platanthera orchids illuminate the evolution of mycoheterotrophy.</title>
        <authorList>
            <person name="Li M.H."/>
            <person name="Liu K.W."/>
            <person name="Li Z."/>
            <person name="Lu H.C."/>
            <person name="Ye Q.L."/>
            <person name="Zhang D."/>
            <person name="Wang J.Y."/>
            <person name="Li Y.F."/>
            <person name="Zhong Z.M."/>
            <person name="Liu X."/>
            <person name="Yu X."/>
            <person name="Liu D.K."/>
            <person name="Tu X.D."/>
            <person name="Liu B."/>
            <person name="Hao Y."/>
            <person name="Liao X.Y."/>
            <person name="Jiang Y.T."/>
            <person name="Sun W.H."/>
            <person name="Chen J."/>
            <person name="Chen Y.Q."/>
            <person name="Ai Y."/>
            <person name="Zhai J.W."/>
            <person name="Wu S.S."/>
            <person name="Zhou Z."/>
            <person name="Hsiao Y.Y."/>
            <person name="Wu W.L."/>
            <person name="Chen Y.Y."/>
            <person name="Lin Y.F."/>
            <person name="Hsu J.L."/>
            <person name="Li C.Y."/>
            <person name="Wang Z.W."/>
            <person name="Zhao X."/>
            <person name="Zhong W.Y."/>
            <person name="Ma X.K."/>
            <person name="Ma L."/>
            <person name="Huang J."/>
            <person name="Chen G.Z."/>
            <person name="Huang M.Z."/>
            <person name="Huang L."/>
            <person name="Peng D.H."/>
            <person name="Luo Y.B."/>
            <person name="Zou S.Q."/>
            <person name="Chen S.P."/>
            <person name="Lan S."/>
            <person name="Tsai W.C."/>
            <person name="Van de Peer Y."/>
            <person name="Liu Z.J."/>
        </authorList>
    </citation>
    <scope>NUCLEOTIDE SEQUENCE [LARGE SCALE GENOMIC DNA]</scope>
    <source>
        <strain evidence="18">Lor288</strain>
    </source>
</reference>
<accession>A0ABR2LFU8</accession>
<evidence type="ECO:0000256" key="11">
    <source>
        <dbReference type="ARBA" id="ARBA00022853"/>
    </source>
</evidence>
<keyword evidence="12" id="KW-0234">DNA repair</keyword>
<gene>
    <name evidence="18" type="ORF">KSP40_PGU002877</name>
</gene>
<evidence type="ECO:0000256" key="1">
    <source>
        <dbReference type="ARBA" id="ARBA00004123"/>
    </source>
</evidence>
<proteinExistence type="inferred from homology"/>
<name>A0ABR2LFU8_9ASPA</name>
<evidence type="ECO:0000256" key="4">
    <source>
        <dbReference type="ARBA" id="ARBA00022490"/>
    </source>
</evidence>
<evidence type="ECO:0000256" key="17">
    <source>
        <dbReference type="ARBA" id="ARBA00032630"/>
    </source>
</evidence>
<keyword evidence="7" id="KW-0677">Repeat</keyword>
<keyword evidence="11" id="KW-0156">Chromatin regulator</keyword>
<keyword evidence="14" id="KW-0131">Cell cycle</keyword>